<dbReference type="Gene3D" id="1.10.10.10">
    <property type="entry name" value="Winged helix-like DNA-binding domain superfamily/Winged helix DNA-binding domain"/>
    <property type="match status" value="1"/>
</dbReference>
<dbReference type="PANTHER" id="PTHR30136:SF35">
    <property type="entry name" value="HTH-TYPE TRANSCRIPTIONAL REGULATOR RV1719"/>
    <property type="match status" value="1"/>
</dbReference>
<feature type="domain" description="HTH iclR-type" evidence="4">
    <location>
        <begin position="11"/>
        <end position="73"/>
    </location>
</feature>
<sequence>MPEKKAKSYTANSLVRGLEILSLFDHKNSSLNLSEIASIMGITSSAVYRYVVTLENEGFLSKQTNGKQYKLAARVMDLGFRYIKSLDISEIAEPYIKNLRNITDFTAHVSVLENTEIVYIYRALSERSLVSNIPVGSRLPAHATSMGRLMLSGLSDQEIIKLYKKYKFPALTEHAPRDTETLLALIKKDRELKYVAQRSHLASDTFVIAYPILSSNGEIVGAINISGHEQQLKADQFMIDAVAKAANEISAFL</sequence>
<evidence type="ECO:0000256" key="3">
    <source>
        <dbReference type="ARBA" id="ARBA00023163"/>
    </source>
</evidence>
<dbReference type="EMBL" id="JBHUII010000009">
    <property type="protein sequence ID" value="MFD2206980.1"/>
    <property type="molecule type" value="Genomic_DNA"/>
</dbReference>
<dbReference type="PANTHER" id="PTHR30136">
    <property type="entry name" value="HELIX-TURN-HELIX TRANSCRIPTIONAL REGULATOR, ICLR FAMILY"/>
    <property type="match status" value="1"/>
</dbReference>
<dbReference type="SUPFAM" id="SSF46785">
    <property type="entry name" value="Winged helix' DNA-binding domain"/>
    <property type="match status" value="1"/>
</dbReference>
<dbReference type="InterPro" id="IPR005471">
    <property type="entry name" value="Tscrpt_reg_IclR_N"/>
</dbReference>
<proteinExistence type="predicted"/>
<evidence type="ECO:0000313" key="7">
    <source>
        <dbReference type="Proteomes" id="UP001597294"/>
    </source>
</evidence>
<name>A0ABW5BPZ7_9PROT</name>
<comment type="caution">
    <text evidence="6">The sequence shown here is derived from an EMBL/GenBank/DDBJ whole genome shotgun (WGS) entry which is preliminary data.</text>
</comment>
<dbReference type="InterPro" id="IPR014757">
    <property type="entry name" value="Tscrpt_reg_IclR_C"/>
</dbReference>
<keyword evidence="3" id="KW-0804">Transcription</keyword>
<dbReference type="PROSITE" id="PS51077">
    <property type="entry name" value="HTH_ICLR"/>
    <property type="match status" value="1"/>
</dbReference>
<dbReference type="Proteomes" id="UP001597294">
    <property type="component" value="Unassembled WGS sequence"/>
</dbReference>
<evidence type="ECO:0000259" key="5">
    <source>
        <dbReference type="PROSITE" id="PS51078"/>
    </source>
</evidence>
<keyword evidence="7" id="KW-1185">Reference proteome</keyword>
<evidence type="ECO:0000313" key="6">
    <source>
        <dbReference type="EMBL" id="MFD2206980.1"/>
    </source>
</evidence>
<dbReference type="SMART" id="SM00346">
    <property type="entry name" value="HTH_ICLR"/>
    <property type="match status" value="1"/>
</dbReference>
<dbReference type="Pfam" id="PF01614">
    <property type="entry name" value="IclR_C"/>
    <property type="match status" value="1"/>
</dbReference>
<dbReference type="InterPro" id="IPR036388">
    <property type="entry name" value="WH-like_DNA-bd_sf"/>
</dbReference>
<keyword evidence="2" id="KW-0238">DNA-binding</keyword>
<feature type="domain" description="IclR-ED" evidence="5">
    <location>
        <begin position="74"/>
        <end position="253"/>
    </location>
</feature>
<evidence type="ECO:0000256" key="1">
    <source>
        <dbReference type="ARBA" id="ARBA00023015"/>
    </source>
</evidence>
<evidence type="ECO:0000259" key="4">
    <source>
        <dbReference type="PROSITE" id="PS51077"/>
    </source>
</evidence>
<evidence type="ECO:0000256" key="2">
    <source>
        <dbReference type="ARBA" id="ARBA00023125"/>
    </source>
</evidence>
<dbReference type="PROSITE" id="PS51078">
    <property type="entry name" value="ICLR_ED"/>
    <property type="match status" value="1"/>
</dbReference>
<dbReference type="InterPro" id="IPR050707">
    <property type="entry name" value="HTH_MetabolicPath_Reg"/>
</dbReference>
<dbReference type="Pfam" id="PF09339">
    <property type="entry name" value="HTH_IclR"/>
    <property type="match status" value="1"/>
</dbReference>
<dbReference type="SUPFAM" id="SSF55781">
    <property type="entry name" value="GAF domain-like"/>
    <property type="match status" value="1"/>
</dbReference>
<accession>A0ABW5BPZ7</accession>
<dbReference type="RefSeq" id="WP_380253158.1">
    <property type="nucleotide sequence ID" value="NZ_JBHUII010000009.1"/>
</dbReference>
<keyword evidence="1" id="KW-0805">Transcription regulation</keyword>
<dbReference type="Gene3D" id="3.30.450.40">
    <property type="match status" value="1"/>
</dbReference>
<dbReference type="InterPro" id="IPR029016">
    <property type="entry name" value="GAF-like_dom_sf"/>
</dbReference>
<dbReference type="InterPro" id="IPR036390">
    <property type="entry name" value="WH_DNA-bd_sf"/>
</dbReference>
<organism evidence="6 7">
    <name type="scientific">Kiloniella antarctica</name>
    <dbReference type="NCBI Taxonomy" id="1550907"/>
    <lineage>
        <taxon>Bacteria</taxon>
        <taxon>Pseudomonadati</taxon>
        <taxon>Pseudomonadota</taxon>
        <taxon>Alphaproteobacteria</taxon>
        <taxon>Rhodospirillales</taxon>
        <taxon>Kiloniellaceae</taxon>
        <taxon>Kiloniella</taxon>
    </lineage>
</organism>
<gene>
    <name evidence="6" type="ORF">ACFSKO_15235</name>
</gene>
<reference evidence="7" key="1">
    <citation type="journal article" date="2019" name="Int. J. Syst. Evol. Microbiol.">
        <title>The Global Catalogue of Microorganisms (GCM) 10K type strain sequencing project: providing services to taxonomists for standard genome sequencing and annotation.</title>
        <authorList>
            <consortium name="The Broad Institute Genomics Platform"/>
            <consortium name="The Broad Institute Genome Sequencing Center for Infectious Disease"/>
            <person name="Wu L."/>
            <person name="Ma J."/>
        </authorList>
    </citation>
    <scope>NUCLEOTIDE SEQUENCE [LARGE SCALE GENOMIC DNA]</scope>
    <source>
        <strain evidence="7">CGMCC 4.7192</strain>
    </source>
</reference>
<protein>
    <submittedName>
        <fullName evidence="6">IclR family transcriptional regulator</fullName>
    </submittedName>
</protein>